<gene>
    <name evidence="1" type="ORF">B5808_03910</name>
</gene>
<dbReference type="PANTHER" id="PTHR46797">
    <property type="entry name" value="HTH-TYPE TRANSCRIPTIONAL REGULATOR"/>
    <property type="match status" value="1"/>
</dbReference>
<dbReference type="SUPFAM" id="SSF47413">
    <property type="entry name" value="lambda repressor-like DNA-binding domains"/>
    <property type="match status" value="1"/>
</dbReference>
<dbReference type="RefSeq" id="WP_085018591.1">
    <property type="nucleotide sequence ID" value="NZ_BMHD01000001.1"/>
</dbReference>
<proteinExistence type="predicted"/>
<evidence type="ECO:0000313" key="2">
    <source>
        <dbReference type="Proteomes" id="UP000192775"/>
    </source>
</evidence>
<dbReference type="InterPro" id="IPR001387">
    <property type="entry name" value="Cro/C1-type_HTH"/>
</dbReference>
<dbReference type="KEGG" id="cphy:B5808_03910"/>
<dbReference type="InterPro" id="IPR014710">
    <property type="entry name" value="RmlC-like_jellyroll"/>
</dbReference>
<dbReference type="CDD" id="cd02209">
    <property type="entry name" value="cupin_XRE_C"/>
    <property type="match status" value="1"/>
</dbReference>
<dbReference type="PANTHER" id="PTHR46797:SF10">
    <property type="entry name" value="BLR1115 PROTEIN"/>
    <property type="match status" value="1"/>
</dbReference>
<sequence>MDDELTPALAGALRSAREEGGLSAGALAEASGVSRAMISKIERGDSQPTAALLARLCAALGLTLSELVARAEGSRSRLARRHDQPVWTDPASGYSRRAVSPAASATLELVEVELPAGARVMYPAESYRFIDQQIWGLGGTLHFTEGDETHVLHAGDCLQLGAPSECVFENPGPGPCRYLVVIAKNPSRGTVSRGEQR</sequence>
<dbReference type="Gene3D" id="1.10.260.40">
    <property type="entry name" value="lambda repressor-like DNA-binding domains"/>
    <property type="match status" value="1"/>
</dbReference>
<dbReference type="Proteomes" id="UP000192775">
    <property type="component" value="Chromosome"/>
</dbReference>
<dbReference type="Pfam" id="PF01381">
    <property type="entry name" value="HTH_3"/>
    <property type="match status" value="1"/>
</dbReference>
<dbReference type="GO" id="GO:0005829">
    <property type="term" value="C:cytosol"/>
    <property type="evidence" value="ECO:0007669"/>
    <property type="project" value="TreeGrafter"/>
</dbReference>
<dbReference type="GO" id="GO:0003700">
    <property type="term" value="F:DNA-binding transcription factor activity"/>
    <property type="evidence" value="ECO:0007669"/>
    <property type="project" value="TreeGrafter"/>
</dbReference>
<organism evidence="1 2">
    <name type="scientific">Cnuibacter physcomitrellae</name>
    <dbReference type="NCBI Taxonomy" id="1619308"/>
    <lineage>
        <taxon>Bacteria</taxon>
        <taxon>Bacillati</taxon>
        <taxon>Actinomycetota</taxon>
        <taxon>Actinomycetes</taxon>
        <taxon>Micrococcales</taxon>
        <taxon>Microbacteriaceae</taxon>
        <taxon>Cnuibacter</taxon>
    </lineage>
</organism>
<dbReference type="InterPro" id="IPR050807">
    <property type="entry name" value="TransReg_Diox_bact_type"/>
</dbReference>
<dbReference type="SUPFAM" id="SSF51182">
    <property type="entry name" value="RmlC-like cupins"/>
    <property type="match status" value="1"/>
</dbReference>
<dbReference type="EMBL" id="CP020715">
    <property type="protein sequence ID" value="ARJ04462.1"/>
    <property type="molecule type" value="Genomic_DNA"/>
</dbReference>
<evidence type="ECO:0000313" key="1">
    <source>
        <dbReference type="EMBL" id="ARJ04462.1"/>
    </source>
</evidence>
<dbReference type="InterPro" id="IPR010982">
    <property type="entry name" value="Lambda_DNA-bd_dom_sf"/>
</dbReference>
<dbReference type="STRING" id="1619308.B5808_03910"/>
<reference evidence="1 2" key="1">
    <citation type="submission" date="2017-04" db="EMBL/GenBank/DDBJ databases">
        <authorList>
            <person name="Afonso C.L."/>
            <person name="Miller P.J."/>
            <person name="Scott M.A."/>
            <person name="Spackman E."/>
            <person name="Goraichik I."/>
            <person name="Dimitrov K.M."/>
            <person name="Suarez D.L."/>
            <person name="Swayne D.E."/>
        </authorList>
    </citation>
    <scope>NUCLEOTIDE SEQUENCE [LARGE SCALE GENOMIC DNA]</scope>
    <source>
        <strain evidence="2">XA(T)</strain>
    </source>
</reference>
<dbReference type="SMART" id="SM00530">
    <property type="entry name" value="HTH_XRE"/>
    <property type="match status" value="1"/>
</dbReference>
<accession>A0A1X9LIY1</accession>
<dbReference type="CDD" id="cd00093">
    <property type="entry name" value="HTH_XRE"/>
    <property type="match status" value="1"/>
</dbReference>
<dbReference type="PROSITE" id="PS50943">
    <property type="entry name" value="HTH_CROC1"/>
    <property type="match status" value="1"/>
</dbReference>
<dbReference type="GO" id="GO:0003677">
    <property type="term" value="F:DNA binding"/>
    <property type="evidence" value="ECO:0007669"/>
    <property type="project" value="InterPro"/>
</dbReference>
<protein>
    <submittedName>
        <fullName evidence="1">LacI family transcriptional regulator</fullName>
    </submittedName>
</protein>
<name>A0A1X9LIY1_9MICO</name>
<dbReference type="AlphaFoldDB" id="A0A1X9LIY1"/>
<dbReference type="Gene3D" id="2.60.120.10">
    <property type="entry name" value="Jelly Rolls"/>
    <property type="match status" value="1"/>
</dbReference>
<keyword evidence="2" id="KW-1185">Reference proteome</keyword>
<dbReference type="InterPro" id="IPR011051">
    <property type="entry name" value="RmlC_Cupin_sf"/>
</dbReference>